<reference evidence="2" key="1">
    <citation type="submission" date="2023-07" db="EMBL/GenBank/DDBJ databases">
        <title>Sorghum-associated microbial communities from plants grown in Nebraska, USA.</title>
        <authorList>
            <person name="Schachtman D."/>
        </authorList>
    </citation>
    <scope>NUCLEOTIDE SEQUENCE</scope>
    <source>
        <strain evidence="2">DS3754</strain>
    </source>
</reference>
<evidence type="ECO:0008006" key="4">
    <source>
        <dbReference type="Google" id="ProtNLM"/>
    </source>
</evidence>
<accession>A0AAW8D3S1</accession>
<evidence type="ECO:0000313" key="3">
    <source>
        <dbReference type="Proteomes" id="UP001242045"/>
    </source>
</evidence>
<dbReference type="AlphaFoldDB" id="A0AAW8D3S1"/>
<keyword evidence="1" id="KW-0472">Membrane</keyword>
<proteinExistence type="predicted"/>
<keyword evidence="1" id="KW-0812">Transmembrane</keyword>
<feature type="transmembrane region" description="Helical" evidence="1">
    <location>
        <begin position="16"/>
        <end position="35"/>
    </location>
</feature>
<protein>
    <recommendedName>
        <fullName evidence="4">SPOR domain-containing protein</fullName>
    </recommendedName>
</protein>
<evidence type="ECO:0000313" key="2">
    <source>
        <dbReference type="EMBL" id="MDP9895905.1"/>
    </source>
</evidence>
<sequence length="67" mass="7352">MDNRQATRDERDNRRVFAWGILAAIVIMLGTLAYFHAVQKRFDAPVQIAPAQSESAPAEAPATTPAK</sequence>
<dbReference type="Proteomes" id="UP001242045">
    <property type="component" value="Unassembled WGS sequence"/>
</dbReference>
<dbReference type="RefSeq" id="WP_307686414.1">
    <property type="nucleotide sequence ID" value="NZ_JAUSRD010000014.1"/>
</dbReference>
<evidence type="ECO:0000256" key="1">
    <source>
        <dbReference type="SAM" id="Phobius"/>
    </source>
</evidence>
<dbReference type="EMBL" id="JAUSRD010000014">
    <property type="protein sequence ID" value="MDP9895905.1"/>
    <property type="molecule type" value="Genomic_DNA"/>
</dbReference>
<organism evidence="2 3">
    <name type="scientific">Variovorax boronicumulans</name>
    <dbReference type="NCBI Taxonomy" id="436515"/>
    <lineage>
        <taxon>Bacteria</taxon>
        <taxon>Pseudomonadati</taxon>
        <taxon>Pseudomonadota</taxon>
        <taxon>Betaproteobacteria</taxon>
        <taxon>Burkholderiales</taxon>
        <taxon>Comamonadaceae</taxon>
        <taxon>Variovorax</taxon>
    </lineage>
</organism>
<keyword evidence="1" id="KW-1133">Transmembrane helix</keyword>
<name>A0AAW8D3S1_9BURK</name>
<gene>
    <name evidence="2" type="ORF">J2W31_005032</name>
</gene>
<comment type="caution">
    <text evidence="2">The sequence shown here is derived from an EMBL/GenBank/DDBJ whole genome shotgun (WGS) entry which is preliminary data.</text>
</comment>